<dbReference type="AlphaFoldDB" id="A0A6G3TMP8"/>
<sequence>MAEDRVFAAEPDSVVRGGDVTDRISQILERLSHGYADETSWDAGNPPWGIGQLGTVFAKQYVQPHSELRDAVSALAAAMMGAATKTLTSGLSFSGAQDHAVHEIESRGRR</sequence>
<dbReference type="RefSeq" id="WP_164278637.1">
    <property type="nucleotide sequence ID" value="NZ_JAAGMQ010000956.1"/>
</dbReference>
<gene>
    <name evidence="1" type="ORF">G3I66_32650</name>
</gene>
<evidence type="ECO:0000313" key="2">
    <source>
        <dbReference type="Proteomes" id="UP000475666"/>
    </source>
</evidence>
<reference evidence="1 2" key="1">
    <citation type="submission" date="2020-01" db="EMBL/GenBank/DDBJ databases">
        <title>Insect and environment-associated Actinomycetes.</title>
        <authorList>
            <person name="Currrie C."/>
            <person name="Chevrette M."/>
            <person name="Carlson C."/>
            <person name="Stubbendieck R."/>
            <person name="Wendt-Pienkowski E."/>
        </authorList>
    </citation>
    <scope>NUCLEOTIDE SEQUENCE [LARGE SCALE GENOMIC DNA]</scope>
    <source>
        <strain evidence="1 2">SID7739</strain>
    </source>
</reference>
<dbReference type="Proteomes" id="UP000475666">
    <property type="component" value="Unassembled WGS sequence"/>
</dbReference>
<proteinExistence type="predicted"/>
<name>A0A6G3TMP8_9ACTN</name>
<evidence type="ECO:0000313" key="1">
    <source>
        <dbReference type="EMBL" id="NEC37892.1"/>
    </source>
</evidence>
<organism evidence="1 2">
    <name type="scientific">Streptomyces rubrogriseus</name>
    <dbReference type="NCBI Taxonomy" id="194673"/>
    <lineage>
        <taxon>Bacteria</taxon>
        <taxon>Bacillati</taxon>
        <taxon>Actinomycetota</taxon>
        <taxon>Actinomycetes</taxon>
        <taxon>Kitasatosporales</taxon>
        <taxon>Streptomycetaceae</taxon>
        <taxon>Streptomyces</taxon>
        <taxon>Streptomyces violaceoruber group</taxon>
    </lineage>
</organism>
<evidence type="ECO:0008006" key="3">
    <source>
        <dbReference type="Google" id="ProtNLM"/>
    </source>
</evidence>
<protein>
    <recommendedName>
        <fullName evidence="3">WXG100 family type VII secretion target</fullName>
    </recommendedName>
</protein>
<accession>A0A6G3TMP8</accession>
<comment type="caution">
    <text evidence="1">The sequence shown here is derived from an EMBL/GenBank/DDBJ whole genome shotgun (WGS) entry which is preliminary data.</text>
</comment>
<dbReference type="EMBL" id="JAAGMQ010000956">
    <property type="protein sequence ID" value="NEC37892.1"/>
    <property type="molecule type" value="Genomic_DNA"/>
</dbReference>